<keyword evidence="4" id="KW-1185">Reference proteome</keyword>
<dbReference type="Proteomes" id="UP000077755">
    <property type="component" value="Chromosome 3"/>
</dbReference>
<dbReference type="EMBL" id="LNRQ01000003">
    <property type="protein sequence ID" value="KZN01059.1"/>
    <property type="molecule type" value="Genomic_DNA"/>
</dbReference>
<evidence type="ECO:0000256" key="1">
    <source>
        <dbReference type="SAM" id="MobiDB-lite"/>
    </source>
</evidence>
<accession>A0A166ACS9</accession>
<dbReference type="EMBL" id="CP093345">
    <property type="protein sequence ID" value="WOG91826.1"/>
    <property type="molecule type" value="Genomic_DNA"/>
</dbReference>
<dbReference type="AlphaFoldDB" id="A0A166ACS9"/>
<feature type="compositionally biased region" description="Low complexity" evidence="1">
    <location>
        <begin position="71"/>
        <end position="85"/>
    </location>
</feature>
<organism evidence="2">
    <name type="scientific">Daucus carota subsp. sativus</name>
    <name type="common">Carrot</name>
    <dbReference type="NCBI Taxonomy" id="79200"/>
    <lineage>
        <taxon>Eukaryota</taxon>
        <taxon>Viridiplantae</taxon>
        <taxon>Streptophyta</taxon>
        <taxon>Embryophyta</taxon>
        <taxon>Tracheophyta</taxon>
        <taxon>Spermatophyta</taxon>
        <taxon>Magnoliopsida</taxon>
        <taxon>eudicotyledons</taxon>
        <taxon>Gunneridae</taxon>
        <taxon>Pentapetalae</taxon>
        <taxon>asterids</taxon>
        <taxon>campanulids</taxon>
        <taxon>Apiales</taxon>
        <taxon>Apiaceae</taxon>
        <taxon>Apioideae</taxon>
        <taxon>Scandiceae</taxon>
        <taxon>Daucinae</taxon>
        <taxon>Daucus</taxon>
        <taxon>Daucus sect. Daucus</taxon>
    </lineage>
</organism>
<evidence type="ECO:0000313" key="3">
    <source>
        <dbReference type="EMBL" id="WOG91826.1"/>
    </source>
</evidence>
<reference evidence="3" key="2">
    <citation type="submission" date="2022-03" db="EMBL/GenBank/DDBJ databases">
        <title>Draft title - Genomic analysis of global carrot germplasm unveils the trajectory of domestication and the origin of high carotenoid orange carrot.</title>
        <authorList>
            <person name="Iorizzo M."/>
            <person name="Ellison S."/>
            <person name="Senalik D."/>
            <person name="Macko-Podgorni A."/>
            <person name="Grzebelus D."/>
            <person name="Bostan H."/>
            <person name="Rolling W."/>
            <person name="Curaba J."/>
            <person name="Simon P."/>
        </authorList>
    </citation>
    <scope>NUCLEOTIDE SEQUENCE</scope>
    <source>
        <tissue evidence="3">Leaf</tissue>
    </source>
</reference>
<evidence type="ECO:0000313" key="4">
    <source>
        <dbReference type="Proteomes" id="UP000077755"/>
    </source>
</evidence>
<evidence type="ECO:0000313" key="2">
    <source>
        <dbReference type="EMBL" id="KZN01059.1"/>
    </source>
</evidence>
<proteinExistence type="predicted"/>
<protein>
    <recommendedName>
        <fullName evidence="5">VQ domain-containing protein</fullName>
    </recommendedName>
</protein>
<name>A0A166ACS9_DAUCS</name>
<gene>
    <name evidence="2" type="ORF">DCAR_009813</name>
    <name evidence="3" type="ORF">DCAR_0311081</name>
</gene>
<dbReference type="Gramene" id="KZN01059">
    <property type="protein sequence ID" value="KZN01059"/>
    <property type="gene ID" value="DCAR_009813"/>
</dbReference>
<feature type="region of interest" description="Disordered" evidence="1">
    <location>
        <begin position="64"/>
        <end position="85"/>
    </location>
</feature>
<evidence type="ECO:0008006" key="5">
    <source>
        <dbReference type="Google" id="ProtNLM"/>
    </source>
</evidence>
<reference evidence="2" key="1">
    <citation type="journal article" date="2016" name="Nat. Genet.">
        <title>A high-quality carrot genome assembly provides new insights into carotenoid accumulation and asterid genome evolution.</title>
        <authorList>
            <person name="Iorizzo M."/>
            <person name="Ellison S."/>
            <person name="Senalik D."/>
            <person name="Zeng P."/>
            <person name="Satapoomin P."/>
            <person name="Huang J."/>
            <person name="Bowman M."/>
            <person name="Iovene M."/>
            <person name="Sanseverino W."/>
            <person name="Cavagnaro P."/>
            <person name="Yildiz M."/>
            <person name="Macko-Podgorni A."/>
            <person name="Moranska E."/>
            <person name="Grzebelus E."/>
            <person name="Grzebelus D."/>
            <person name="Ashrafi H."/>
            <person name="Zheng Z."/>
            <person name="Cheng S."/>
            <person name="Spooner D."/>
            <person name="Van Deynze A."/>
            <person name="Simon P."/>
        </authorList>
    </citation>
    <scope>NUCLEOTIDE SEQUENCE [LARGE SCALE GENOMIC DNA]</scope>
    <source>
        <tissue evidence="2">Leaf</tissue>
    </source>
</reference>
<sequence length="258" mass="28675">MVNKFVTSQAAVADHNLSVNSISKKICDKKSYRDSKAKVLKPKVYILRDSSTFRNLVQELTGNGNTGCTNASDSTSASLSSSSDTTFTPVGHEMVPILQNNMMYASEYYCFQEMSPVGAISIPGVSDFSPCAIISNPIIDHEQDSFIGNNMMYNIGDFGNFQESSTEVSFDSSDHLIRTPVTSDFSEEIVDYMPTTFEDDEFQASWNMMSYPQYEETETWFSEIESCVYNNHGSNWFQPPGMAAEVCAFDCDLSAIIS</sequence>